<dbReference type="Proteomes" id="UP000274139">
    <property type="component" value="Unassembled WGS sequence"/>
</dbReference>
<gene>
    <name evidence="2" type="ORF">EAY64_19510</name>
</gene>
<organism evidence="2 3">
    <name type="scientific">Aquitalea palustris</name>
    <dbReference type="NCBI Taxonomy" id="2480983"/>
    <lineage>
        <taxon>Bacteria</taxon>
        <taxon>Pseudomonadati</taxon>
        <taxon>Pseudomonadota</taxon>
        <taxon>Betaproteobacteria</taxon>
        <taxon>Neisseriales</taxon>
        <taxon>Chromobacteriaceae</taxon>
        <taxon>Aquitalea</taxon>
    </lineage>
</organism>
<feature type="signal peptide" evidence="1">
    <location>
        <begin position="1"/>
        <end position="21"/>
    </location>
</feature>
<reference evidence="2 3" key="1">
    <citation type="submission" date="2018-10" db="EMBL/GenBank/DDBJ databases">
        <title>Draft genome sequence of Aquitalea MWU14-2217 isolated from a wild cranberry bog in Provincetown, Massachusetts.</title>
        <authorList>
            <person name="Ebadzadsahrai G."/>
            <person name="Soby S."/>
        </authorList>
    </citation>
    <scope>NUCLEOTIDE SEQUENCE [LARGE SCALE GENOMIC DNA]</scope>
    <source>
        <strain evidence="2 3">MWU14-2217</strain>
    </source>
</reference>
<keyword evidence="1" id="KW-0732">Signal</keyword>
<evidence type="ECO:0000313" key="2">
    <source>
        <dbReference type="EMBL" id="RMC91246.1"/>
    </source>
</evidence>
<dbReference type="AlphaFoldDB" id="A0A454JDA5"/>
<dbReference type="EMBL" id="RFAR01000119">
    <property type="protein sequence ID" value="RMC91246.1"/>
    <property type="molecule type" value="Genomic_DNA"/>
</dbReference>
<evidence type="ECO:0000313" key="3">
    <source>
        <dbReference type="Proteomes" id="UP000274139"/>
    </source>
</evidence>
<accession>A0A454JDA5</accession>
<name>A0A454JDA5_9NEIS</name>
<evidence type="ECO:0000256" key="1">
    <source>
        <dbReference type="SAM" id="SignalP"/>
    </source>
</evidence>
<sequence length="125" mass="13519">MIMKTLITALLLCLLSLPAMAVNRLLPANILAGTISSVDNNTVTFVKSESSLLRALLATLIPTGQSYATAPGLRIYDGDNRFLLTGQLPTLVGQTVGITLDLQGNINRIWVLSDAEIELLQQRQQ</sequence>
<keyword evidence="3" id="KW-1185">Reference proteome</keyword>
<proteinExistence type="predicted"/>
<protein>
    <submittedName>
        <fullName evidence="2">Uncharacterized protein</fullName>
    </submittedName>
</protein>
<comment type="caution">
    <text evidence="2">The sequence shown here is derived from an EMBL/GenBank/DDBJ whole genome shotgun (WGS) entry which is preliminary data.</text>
</comment>
<feature type="chain" id="PRO_5019177508" evidence="1">
    <location>
        <begin position="22"/>
        <end position="125"/>
    </location>
</feature>